<sequence>MDNSQVTNQKFIDESESLSEISNFVISNSCFSRSIYDCKVKKEWFSFSKNFSLQIKNINDPKNIKLFVSNLDYKDESTESMINIINESPFISREDESRISVCMSNSTKELNEDDKSLLADKIASFIDFLLEKFPNATNLCIYNCGSLPKFDDFTCLIISKINACNYINEINGTDIFNILTYAKNHDLSTINFFKNFPNLHSFVICIDALENPPLIENYENEIGELLKFMSIHKNITFNFFMDDDTLSKEIMERICDNVDNMSLNVNIVYGLINTFFKNDNEFEDIVIKIKPYTTFFCFVVDSMDSFKRLETILRTFENLERLSITVDSDMIRNEIKKYGSMEKFIETFENVFNYKGTIKKLNKLEIIFDLYEYDEKIKAAYDKLRDKYLEKMLSIFPDNIKVLSFQQVNSIGDIVFDQISTLFPNLETISFLLTYNVPKEAFSKLQSLRHVVIHGELDVNIPEWVEIVLFCYYDSDFYYGCDNISENVKDDHYYEMMNRTFNHSLRNLKGDEIYYIAFLKNILRWKELISLKMEY</sequence>
<reference evidence="2" key="1">
    <citation type="submission" date="2017-02" db="UniProtKB">
        <authorList>
            <consortium name="WormBaseParasite"/>
        </authorList>
    </citation>
    <scope>IDENTIFICATION</scope>
</reference>
<accession>A0A0N4ZW28</accession>
<organism evidence="1 2">
    <name type="scientific">Parastrongyloides trichosuri</name>
    <name type="common">Possum-specific nematode worm</name>
    <dbReference type="NCBI Taxonomy" id="131310"/>
    <lineage>
        <taxon>Eukaryota</taxon>
        <taxon>Metazoa</taxon>
        <taxon>Ecdysozoa</taxon>
        <taxon>Nematoda</taxon>
        <taxon>Chromadorea</taxon>
        <taxon>Rhabditida</taxon>
        <taxon>Tylenchina</taxon>
        <taxon>Panagrolaimomorpha</taxon>
        <taxon>Strongyloidoidea</taxon>
        <taxon>Strongyloididae</taxon>
        <taxon>Parastrongyloides</taxon>
    </lineage>
</organism>
<dbReference type="AlphaFoldDB" id="A0A0N4ZW28"/>
<proteinExistence type="predicted"/>
<evidence type="ECO:0000313" key="1">
    <source>
        <dbReference type="Proteomes" id="UP000038045"/>
    </source>
</evidence>
<protein>
    <submittedName>
        <fullName evidence="2">ORC_WH_C domain-containing protein</fullName>
    </submittedName>
</protein>
<keyword evidence="1" id="KW-1185">Reference proteome</keyword>
<evidence type="ECO:0000313" key="2">
    <source>
        <dbReference type="WBParaSite" id="PTRK_0001280800.1"/>
    </source>
</evidence>
<dbReference type="WBParaSite" id="PTRK_0001280800.1">
    <property type="protein sequence ID" value="PTRK_0001280800.1"/>
    <property type="gene ID" value="PTRK_0001280800"/>
</dbReference>
<dbReference type="Proteomes" id="UP000038045">
    <property type="component" value="Unplaced"/>
</dbReference>
<name>A0A0N4ZW28_PARTI</name>